<evidence type="ECO:0000256" key="1">
    <source>
        <dbReference type="ARBA" id="ARBA00022801"/>
    </source>
</evidence>
<evidence type="ECO:0000313" key="5">
    <source>
        <dbReference type="Proteomes" id="UP000183015"/>
    </source>
</evidence>
<dbReference type="InterPro" id="IPR007312">
    <property type="entry name" value="Phosphoesterase"/>
</dbReference>
<evidence type="ECO:0000313" key="4">
    <source>
        <dbReference type="EMBL" id="SEL48951.1"/>
    </source>
</evidence>
<sequence>MRIRPRRAALPLAAAALLAGLASCSSGGPAEPAGVTATLSAQSSAASAGGSAVAAVPRPQHVVVVVEENHPYQAVIGSSDAPYLNSLAAEGASFTASYAVAHPSEPNYLALFSGSTQGLTDDSCPHAFSGPTLGSELLGAGLGFAGWSESMPGTGFTGCTAGDYARKHNPWVNFADIPAADNRTFAAFPTDAAGYAALPTLSFVVPNLQHDMHDGTVRQGDDWLRAHLAGYATWARTHDSLLVVTWDEDDNGPDNHIPTLFVGAKVKPGHYGELLDHYRLLRTLEAAYHLPPVGESAKRAPVTDVWTP</sequence>
<keyword evidence="1" id="KW-0378">Hydrolase</keyword>
<dbReference type="GO" id="GO:0042578">
    <property type="term" value="F:phosphoric ester hydrolase activity"/>
    <property type="evidence" value="ECO:0007669"/>
    <property type="project" value="UniProtKB-ARBA"/>
</dbReference>
<dbReference type="PANTHER" id="PTHR31956">
    <property type="entry name" value="NON-SPECIFIC PHOSPHOLIPASE C4-RELATED"/>
    <property type="match status" value="1"/>
</dbReference>
<dbReference type="RefSeq" id="WP_082015526.1">
    <property type="nucleotide sequence ID" value="NZ_BBPN01000045.1"/>
</dbReference>
<evidence type="ECO:0000256" key="2">
    <source>
        <dbReference type="ARBA" id="ARBA00023026"/>
    </source>
</evidence>
<gene>
    <name evidence="4" type="ORF">SAMN05414137_109102</name>
</gene>
<dbReference type="Gene3D" id="3.40.720.10">
    <property type="entry name" value="Alkaline Phosphatase, subunit A"/>
    <property type="match status" value="1"/>
</dbReference>
<protein>
    <submittedName>
        <fullName evidence="4">Acid phosphatase</fullName>
    </submittedName>
</protein>
<feature type="chain" id="PRO_5038697440" evidence="3">
    <location>
        <begin position="31"/>
        <end position="308"/>
    </location>
</feature>
<dbReference type="AlphaFoldDB" id="A0A1H7QLD9"/>
<keyword evidence="3" id="KW-0732">Signal</keyword>
<dbReference type="Pfam" id="PF04185">
    <property type="entry name" value="Phosphoesterase"/>
    <property type="match status" value="1"/>
</dbReference>
<keyword evidence="2" id="KW-0843">Virulence</keyword>
<dbReference type="EMBL" id="FOAZ01000009">
    <property type="protein sequence ID" value="SEL48951.1"/>
    <property type="molecule type" value="Genomic_DNA"/>
</dbReference>
<feature type="signal peptide" evidence="3">
    <location>
        <begin position="1"/>
        <end position="30"/>
    </location>
</feature>
<dbReference type="SUPFAM" id="SSF53649">
    <property type="entry name" value="Alkaline phosphatase-like"/>
    <property type="match status" value="1"/>
</dbReference>
<name>A0A1H7QLD9_STRJI</name>
<accession>A0A1H7QLD9</accession>
<proteinExistence type="predicted"/>
<dbReference type="eggNOG" id="COG3511">
    <property type="taxonomic scope" value="Bacteria"/>
</dbReference>
<dbReference type="InterPro" id="IPR017850">
    <property type="entry name" value="Alkaline_phosphatase_core_sf"/>
</dbReference>
<dbReference type="STRING" id="235985.SAMN05414137_109102"/>
<dbReference type="Proteomes" id="UP000183015">
    <property type="component" value="Unassembled WGS sequence"/>
</dbReference>
<evidence type="ECO:0000256" key="3">
    <source>
        <dbReference type="SAM" id="SignalP"/>
    </source>
</evidence>
<organism evidence="4 5">
    <name type="scientific">Streptacidiphilus jiangxiensis</name>
    <dbReference type="NCBI Taxonomy" id="235985"/>
    <lineage>
        <taxon>Bacteria</taxon>
        <taxon>Bacillati</taxon>
        <taxon>Actinomycetota</taxon>
        <taxon>Actinomycetes</taxon>
        <taxon>Kitasatosporales</taxon>
        <taxon>Streptomycetaceae</taxon>
        <taxon>Streptacidiphilus</taxon>
    </lineage>
</organism>
<dbReference type="OrthoDB" id="345880at2"/>
<dbReference type="PROSITE" id="PS51257">
    <property type="entry name" value="PROKAR_LIPOPROTEIN"/>
    <property type="match status" value="1"/>
</dbReference>
<dbReference type="PANTHER" id="PTHR31956:SF1">
    <property type="entry name" value="NON-SPECIFIC PHOSPHOLIPASE C1"/>
    <property type="match status" value="1"/>
</dbReference>
<keyword evidence="5" id="KW-1185">Reference proteome</keyword>
<reference evidence="5" key="1">
    <citation type="submission" date="2016-10" db="EMBL/GenBank/DDBJ databases">
        <authorList>
            <person name="Varghese N."/>
        </authorList>
    </citation>
    <scope>NUCLEOTIDE SEQUENCE [LARGE SCALE GENOMIC DNA]</scope>
    <source>
        <strain evidence="5">DSM 45096 / BCRC 16803 / CGMCC 4.1857 / CIP 109030 / JCM 12277 / KCTC 19219 / NBRC 100920 / 33214</strain>
    </source>
</reference>